<keyword evidence="2" id="KW-1133">Transmembrane helix</keyword>
<dbReference type="InterPro" id="IPR007053">
    <property type="entry name" value="LRAT_dom"/>
</dbReference>
<keyword evidence="3" id="KW-0732">Signal</keyword>
<keyword evidence="2" id="KW-0812">Transmembrane</keyword>
<feature type="domain" description="LRAT" evidence="4">
    <location>
        <begin position="53"/>
        <end position="181"/>
    </location>
</feature>
<proteinExistence type="evidence at transcript level"/>
<dbReference type="Gene3D" id="3.90.1720.10">
    <property type="entry name" value="endopeptidase domain like (from Nostoc punctiforme)"/>
    <property type="match status" value="1"/>
</dbReference>
<evidence type="ECO:0000259" key="4">
    <source>
        <dbReference type="PROSITE" id="PS51934"/>
    </source>
</evidence>
<dbReference type="PANTHER" id="PTHR46678">
    <property type="entry name" value="LECITHIN RETINOL ACYLTRANSFERASE"/>
    <property type="match status" value="1"/>
</dbReference>
<keyword evidence="5" id="KW-0808">Transferase</keyword>
<name>Q4VRH3_OXYSC</name>
<feature type="transmembrane region" description="Helical" evidence="2">
    <location>
        <begin position="199"/>
        <end position="218"/>
    </location>
</feature>
<dbReference type="EMBL" id="AY691672">
    <property type="protein sequence ID" value="AAY33978.1"/>
    <property type="molecule type" value="mRNA"/>
</dbReference>
<reference evidence="5" key="1">
    <citation type="submission" date="2004-07" db="EMBL/GenBank/DDBJ databases">
        <authorList>
            <person name="Welton R.E."/>
            <person name="Burnell J.N."/>
        </authorList>
    </citation>
    <scope>NUCLEOTIDE SEQUENCE</scope>
    <source>
        <tissue evidence="5">Venom gland</tissue>
    </source>
</reference>
<feature type="chain" id="PRO_5004245106" evidence="3">
    <location>
        <begin position="28"/>
        <end position="511"/>
    </location>
</feature>
<dbReference type="PANTHER" id="PTHR46678:SF1">
    <property type="entry name" value="LECITHIN RETINOL ACYLTRANSFERASE"/>
    <property type="match status" value="1"/>
</dbReference>
<dbReference type="GO" id="GO:0047173">
    <property type="term" value="F:phosphatidylcholine-retinol O-acyltransferase activity"/>
    <property type="evidence" value="ECO:0007669"/>
    <property type="project" value="InterPro"/>
</dbReference>
<sequence>MKNPMYEIPFLLLEKLLLLANLKVLQTNPGGEEEKEKNHVSCYDSSYFRPGDLLEVPRTLFIHFGIYLGDNQVAHLMPDIACLSFHEMDRKLIQKVVTNKRLILGVITNGKDPCGHSGGLCVWRLHPGEQDGFLFQNGILGNDEVVQRAKGLVGTTEYSLLWNNCEHFVTFCRYDSPVSFQTTKFCETVKTIIRDQRSVLVSALLGLISILYLGLGPSTTLPSIIIPFMLWNGWLMIPHALTIYWQLDDPRPIESSFQKLFPSLNKRNRLTSGWGNKPWKLKIFLASYWFPDCLCLWEAGRKCQKSQSHDLSCTTASYCNNHKVMNTTEVALKFQFHGSKWIFRRYFKLENLKLSCFRYSCFQRVALVMQHFGSIEGYQIDKTGKLVIQVVNRMYHVFMKVKLIILYSEENVEMSNMQLYSILMNIAVTCKLSLLGFVKKFPTLFQGMTMILVTKEKCLICSFTLSIHFGELNEWSPKKYALFPSELSKIINGIFCIWECFSIDRTKQMFR</sequence>
<keyword evidence="2" id="KW-0472">Membrane</keyword>
<feature type="signal peptide" evidence="3">
    <location>
        <begin position="1"/>
        <end position="27"/>
    </location>
</feature>
<keyword evidence="5" id="KW-0012">Acyltransferase</keyword>
<dbReference type="PROSITE" id="PS51934">
    <property type="entry name" value="LRAT"/>
    <property type="match status" value="1"/>
</dbReference>
<organism evidence="5">
    <name type="scientific">Oxyuranus scutellatus scutellatus</name>
    <name type="common">Australian taipan</name>
    <name type="synonym">Coastal taipan</name>
    <dbReference type="NCBI Taxonomy" id="8667"/>
    <lineage>
        <taxon>Eukaryota</taxon>
        <taxon>Metazoa</taxon>
        <taxon>Chordata</taxon>
        <taxon>Craniata</taxon>
        <taxon>Vertebrata</taxon>
        <taxon>Euteleostomi</taxon>
        <taxon>Lepidosauria</taxon>
        <taxon>Squamata</taxon>
        <taxon>Bifurcata</taxon>
        <taxon>Unidentata</taxon>
        <taxon>Episquamata</taxon>
        <taxon>Toxicofera</taxon>
        <taxon>Serpentes</taxon>
        <taxon>Colubroidea</taxon>
        <taxon>Elapidae</taxon>
        <taxon>Hydrophiinae</taxon>
        <taxon>Oxyuranus</taxon>
    </lineage>
</organism>
<protein>
    <submittedName>
        <fullName evidence="5">Lecithin retinol acyltransferase</fullName>
    </submittedName>
</protein>
<dbReference type="GO" id="GO:0006776">
    <property type="term" value="P:vitamin A metabolic process"/>
    <property type="evidence" value="ECO:0007669"/>
    <property type="project" value="TreeGrafter"/>
</dbReference>
<feature type="active site" description="Acyl-thioester intermediate" evidence="1">
    <location>
        <position position="165"/>
    </location>
</feature>
<evidence type="ECO:0000256" key="2">
    <source>
        <dbReference type="SAM" id="Phobius"/>
    </source>
</evidence>
<evidence type="ECO:0000313" key="5">
    <source>
        <dbReference type="EMBL" id="AAY33978.1"/>
    </source>
</evidence>
<dbReference type="GO" id="GO:0042572">
    <property type="term" value="P:retinol metabolic process"/>
    <property type="evidence" value="ECO:0007669"/>
    <property type="project" value="InterPro"/>
</dbReference>
<accession>Q4VRH3</accession>
<dbReference type="GO" id="GO:0005791">
    <property type="term" value="C:rough endoplasmic reticulum"/>
    <property type="evidence" value="ECO:0007669"/>
    <property type="project" value="TreeGrafter"/>
</dbReference>
<dbReference type="Pfam" id="PF04970">
    <property type="entry name" value="LRAT"/>
    <property type="match status" value="1"/>
</dbReference>
<evidence type="ECO:0000256" key="1">
    <source>
        <dbReference type="PIRSR" id="PIRSR642288-1"/>
    </source>
</evidence>
<dbReference type="InterPro" id="IPR042288">
    <property type="entry name" value="LRAT"/>
</dbReference>
<evidence type="ECO:0000256" key="3">
    <source>
        <dbReference type="SAM" id="SignalP"/>
    </source>
</evidence>
<dbReference type="AlphaFoldDB" id="Q4VRH3"/>